<dbReference type="PRINTS" id="PR00082">
    <property type="entry name" value="GLFDHDRGNASE"/>
</dbReference>
<comment type="caution">
    <text evidence="10">The sequence shown here is derived from an EMBL/GenBank/DDBJ whole genome shotgun (WGS) entry which is preliminary data.</text>
</comment>
<dbReference type="InterPro" id="IPR014362">
    <property type="entry name" value="Glu_DH"/>
</dbReference>
<feature type="binding site" evidence="6">
    <location>
        <position position="111"/>
    </location>
    <ligand>
        <name>substrate</name>
    </ligand>
</feature>
<reference evidence="10" key="2">
    <citation type="submission" date="2022-09" db="EMBL/GenBank/DDBJ databases">
        <authorList>
            <person name="Sun Q."/>
            <person name="Ohkuma M."/>
        </authorList>
    </citation>
    <scope>NUCLEOTIDE SEQUENCE</scope>
    <source>
        <strain evidence="10">JCM 13583</strain>
    </source>
</reference>
<evidence type="ECO:0000256" key="3">
    <source>
        <dbReference type="ARBA" id="ARBA00023002"/>
    </source>
</evidence>
<keyword evidence="3 4" id="KW-0560">Oxidoreductase</keyword>
<evidence type="ECO:0000259" key="9">
    <source>
        <dbReference type="SMART" id="SM00839"/>
    </source>
</evidence>
<dbReference type="InterPro" id="IPR006097">
    <property type="entry name" value="Glu/Leu/Phe/Val/Trp_DH_dimer"/>
</dbReference>
<dbReference type="GO" id="GO:0000166">
    <property type="term" value="F:nucleotide binding"/>
    <property type="evidence" value="ECO:0007669"/>
    <property type="project" value="UniProtKB-KW"/>
</dbReference>
<dbReference type="SUPFAM" id="SSF51735">
    <property type="entry name" value="NAD(P)-binding Rossmann-fold domains"/>
    <property type="match status" value="1"/>
</dbReference>
<evidence type="ECO:0000313" key="10">
    <source>
        <dbReference type="EMBL" id="GGM65787.1"/>
    </source>
</evidence>
<dbReference type="InterPro" id="IPR036291">
    <property type="entry name" value="NAD(P)-bd_dom_sf"/>
</dbReference>
<dbReference type="EMBL" id="BMNY01000001">
    <property type="protein sequence ID" value="GGM65787.1"/>
    <property type="molecule type" value="Genomic_DNA"/>
</dbReference>
<dbReference type="CDD" id="cd01076">
    <property type="entry name" value="NAD_bind_1_Glu_DH"/>
    <property type="match status" value="1"/>
</dbReference>
<keyword evidence="6" id="KW-0547">Nucleotide-binding</keyword>
<accession>A0AA37BP58</accession>
<dbReference type="FunFam" id="3.40.50.10860:FF:000003">
    <property type="entry name" value="Glutamate dehydrogenase"/>
    <property type="match status" value="1"/>
</dbReference>
<proteinExistence type="inferred from homology"/>
<sequence length="433" mass="47223">MTENVQISGKVKTGVRADGEDLDPFDIALKQLNKAASVMNLDPEALAILSQPQKVLQVSIPVKMDNGKTKVFTGFRVRYNTARGPAKGGIRFHPEETLSTVKALAAWMTWKTSVMDLPLGGGKGGVICDPKSMSQGELERLSRGYIRAIADFIGPEVDVPAPDVYTTPQIMAWMMDEYETIVRHSAPGVITGKPIENWGSLGRGDATARGGMFVLREAAKRVGLDLSKATVAIQGFGNAGQFAVKLVREMFGSKVVAVSDTRGGVYSPKGLDYAKLMEQKKKAGTVQGLAGTEDITNEELLESEVDVLIPAAIENQITAKNASKVKAKIVLELANGPTTPEADEILYRNKVLLLPDFLSNAGGVTVSYFEWVQNQTGEYWTENEVYEKLDRKMTKSTHDVLDTANKYNVDPRTAAYIISVKRVADAMKARGWY</sequence>
<feature type="binding site" evidence="6">
    <location>
        <position position="87"/>
    </location>
    <ligand>
        <name>substrate</name>
    </ligand>
</feature>
<dbReference type="GO" id="GO:0006538">
    <property type="term" value="P:L-glutamate catabolic process"/>
    <property type="evidence" value="ECO:0007669"/>
    <property type="project" value="TreeGrafter"/>
</dbReference>
<dbReference type="PANTHER" id="PTHR11606">
    <property type="entry name" value="GLUTAMATE DEHYDROGENASE"/>
    <property type="match status" value="1"/>
</dbReference>
<dbReference type="Pfam" id="PF02812">
    <property type="entry name" value="ELFV_dehydrog_N"/>
    <property type="match status" value="1"/>
</dbReference>
<protein>
    <recommendedName>
        <fullName evidence="4">Glutamate dehydrogenase</fullName>
    </recommendedName>
</protein>
<dbReference type="PROSITE" id="PS00074">
    <property type="entry name" value="GLFV_DEHYDROGENASE"/>
    <property type="match status" value="1"/>
</dbReference>
<evidence type="ECO:0000256" key="8">
    <source>
        <dbReference type="RuleBase" id="RU004417"/>
    </source>
</evidence>
<dbReference type="AlphaFoldDB" id="A0AA37BP58"/>
<dbReference type="GO" id="GO:0004352">
    <property type="term" value="F:glutamate dehydrogenase (NAD+) activity"/>
    <property type="evidence" value="ECO:0007669"/>
    <property type="project" value="TreeGrafter"/>
</dbReference>
<dbReference type="Gene3D" id="3.40.50.10860">
    <property type="entry name" value="Leucine Dehydrogenase, chain A, domain 1"/>
    <property type="match status" value="1"/>
</dbReference>
<dbReference type="InterPro" id="IPR006096">
    <property type="entry name" value="Glu/Leu/Phe/Val/Trp_DH_C"/>
</dbReference>
<keyword evidence="11" id="KW-1185">Reference proteome</keyword>
<dbReference type="PANTHER" id="PTHR11606:SF13">
    <property type="entry name" value="GLUTAMATE DEHYDROGENASE 1, MITOCHONDRIAL"/>
    <property type="match status" value="1"/>
</dbReference>
<comment type="subunit">
    <text evidence="2">Homohexamer.</text>
</comment>
<comment type="similarity">
    <text evidence="1 4 8">Belongs to the Glu/Leu/Phe/Val dehydrogenases family.</text>
</comment>
<evidence type="ECO:0000256" key="1">
    <source>
        <dbReference type="ARBA" id="ARBA00006382"/>
    </source>
</evidence>
<dbReference type="InterPro" id="IPR033524">
    <property type="entry name" value="Glu/Leu/Phe/Val_DH_AS"/>
</dbReference>
<organism evidence="10 11">
    <name type="scientific">Thermogymnomonas acidicola</name>
    <dbReference type="NCBI Taxonomy" id="399579"/>
    <lineage>
        <taxon>Archaea</taxon>
        <taxon>Methanobacteriati</taxon>
        <taxon>Thermoplasmatota</taxon>
        <taxon>Thermoplasmata</taxon>
        <taxon>Thermoplasmatales</taxon>
        <taxon>Thermogymnomonas</taxon>
    </lineage>
</organism>
<evidence type="ECO:0000256" key="7">
    <source>
        <dbReference type="PIRSR" id="PIRSR000185-3"/>
    </source>
</evidence>
<feature type="binding site" evidence="6">
    <location>
        <position position="207"/>
    </location>
    <ligand>
        <name>NAD(+)</name>
        <dbReference type="ChEBI" id="CHEBI:57540"/>
    </ligand>
</feature>
<feature type="site" description="Important for catalysis" evidence="7">
    <location>
        <position position="163"/>
    </location>
</feature>
<dbReference type="Proteomes" id="UP000632195">
    <property type="component" value="Unassembled WGS sequence"/>
</dbReference>
<name>A0AA37BP58_9ARCH</name>
<dbReference type="SUPFAM" id="SSF53223">
    <property type="entry name" value="Aminoacid dehydrogenase-like, N-terminal domain"/>
    <property type="match status" value="1"/>
</dbReference>
<dbReference type="SMART" id="SM00839">
    <property type="entry name" value="ELFV_dehydrog"/>
    <property type="match status" value="1"/>
</dbReference>
<evidence type="ECO:0000256" key="6">
    <source>
        <dbReference type="PIRSR" id="PIRSR000185-2"/>
    </source>
</evidence>
<feature type="active site" description="Proton donor" evidence="5">
    <location>
        <position position="123"/>
    </location>
</feature>
<dbReference type="InterPro" id="IPR033922">
    <property type="entry name" value="NAD_bind_Glu_DH"/>
</dbReference>
<keyword evidence="6" id="KW-0520">NAD</keyword>
<dbReference type="InterPro" id="IPR046346">
    <property type="entry name" value="Aminoacid_DH-like_N_sf"/>
</dbReference>
<dbReference type="Pfam" id="PF00208">
    <property type="entry name" value="ELFV_dehydrog"/>
    <property type="match status" value="1"/>
</dbReference>
<dbReference type="InterPro" id="IPR006095">
    <property type="entry name" value="Glu/Leu/Phe/Val/Trp_DH"/>
</dbReference>
<evidence type="ECO:0000256" key="2">
    <source>
        <dbReference type="ARBA" id="ARBA00011643"/>
    </source>
</evidence>
<reference evidence="10" key="1">
    <citation type="journal article" date="2014" name="Int. J. Syst. Evol. Microbiol.">
        <title>Complete genome sequence of Corynebacterium casei LMG S-19264T (=DSM 44701T), isolated from a smear-ripened cheese.</title>
        <authorList>
            <consortium name="US DOE Joint Genome Institute (JGI-PGF)"/>
            <person name="Walter F."/>
            <person name="Albersmeier A."/>
            <person name="Kalinowski J."/>
            <person name="Ruckert C."/>
        </authorList>
    </citation>
    <scope>NUCLEOTIDE SEQUENCE</scope>
    <source>
        <strain evidence="10">JCM 13583</strain>
    </source>
</reference>
<gene>
    <name evidence="10" type="ORF">GCM10007108_00090</name>
</gene>
<feature type="domain" description="Glutamate/phenylalanine/leucine/valine/L-tryptophan dehydrogenase C-terminal" evidence="9">
    <location>
        <begin position="200"/>
        <end position="431"/>
    </location>
</feature>
<feature type="binding site" evidence="6">
    <location>
        <position position="238"/>
    </location>
    <ligand>
        <name>NAD(+)</name>
        <dbReference type="ChEBI" id="CHEBI:57540"/>
    </ligand>
</feature>
<evidence type="ECO:0000256" key="5">
    <source>
        <dbReference type="PIRSR" id="PIRSR000185-1"/>
    </source>
</evidence>
<evidence type="ECO:0000313" key="11">
    <source>
        <dbReference type="Proteomes" id="UP000632195"/>
    </source>
</evidence>
<evidence type="ECO:0000256" key="4">
    <source>
        <dbReference type="PIRNR" id="PIRNR000185"/>
    </source>
</evidence>
<dbReference type="PIRSF" id="PIRSF000185">
    <property type="entry name" value="Glu_DH"/>
    <property type="match status" value="1"/>
</dbReference>
<feature type="binding site" evidence="6">
    <location>
        <position position="367"/>
    </location>
    <ligand>
        <name>substrate</name>
    </ligand>
</feature>
<dbReference type="Gene3D" id="3.40.50.720">
    <property type="entry name" value="NAD(P)-binding Rossmann-like Domain"/>
    <property type="match status" value="1"/>
</dbReference>